<dbReference type="Pfam" id="PF06314">
    <property type="entry name" value="ADC"/>
    <property type="match status" value="1"/>
</dbReference>
<dbReference type="SUPFAM" id="SSF160104">
    <property type="entry name" value="Acetoacetate decarboxylase-like"/>
    <property type="match status" value="1"/>
</dbReference>
<name>A0ABQ2EDM5_9ACTN</name>
<evidence type="ECO:0000313" key="1">
    <source>
        <dbReference type="EMBL" id="GGK07980.1"/>
    </source>
</evidence>
<protein>
    <submittedName>
        <fullName evidence="1">Acetoacetate decarboxylase</fullName>
    </submittedName>
</protein>
<sequence length="261" mass="28773">MRGYTLPLSPRGEANITPAPPWHYAGEVVAAEFWADAQAAAATLPDGLTLDPESNGRTVALFFDWQFSGEQDEYLEPARSQYREFFLLVDAIWQDQPVSWCPYIYVDNDAAMARGWVQGFPKKMGAIHQTRAFASGGPATPQTARGGRFGASVSAVGHRLAKAVVTLEKPLEDPSTIQRPTINLRHFPRLAVGQYDKPAVHELVMAVFENQQISDPWVGTAELELLEAPGEELADLKPIRMGVGMRFGLSYTVTQIRNLTS</sequence>
<dbReference type="InterPro" id="IPR023375">
    <property type="entry name" value="ADC_dom_sf"/>
</dbReference>
<dbReference type="Proteomes" id="UP000660265">
    <property type="component" value="Unassembled WGS sequence"/>
</dbReference>
<dbReference type="RefSeq" id="WP_189109325.1">
    <property type="nucleotide sequence ID" value="NZ_BMMV01000015.1"/>
</dbReference>
<accession>A0ABQ2EDM5</accession>
<dbReference type="Gene3D" id="2.40.400.10">
    <property type="entry name" value="Acetoacetate decarboxylase-like"/>
    <property type="match status" value="1"/>
</dbReference>
<organism evidence="1 2">
    <name type="scientific">Streptomyces camponoticapitis</name>
    <dbReference type="NCBI Taxonomy" id="1616125"/>
    <lineage>
        <taxon>Bacteria</taxon>
        <taxon>Bacillati</taxon>
        <taxon>Actinomycetota</taxon>
        <taxon>Actinomycetes</taxon>
        <taxon>Kitasatosporales</taxon>
        <taxon>Streptomycetaceae</taxon>
        <taxon>Streptomyces</taxon>
    </lineage>
</organism>
<dbReference type="InterPro" id="IPR010451">
    <property type="entry name" value="Acetoacetate_decarboxylase"/>
</dbReference>
<keyword evidence="2" id="KW-1185">Reference proteome</keyword>
<gene>
    <name evidence="1" type="ORF">GCM10011583_44860</name>
</gene>
<evidence type="ECO:0000313" key="2">
    <source>
        <dbReference type="Proteomes" id="UP000660265"/>
    </source>
</evidence>
<dbReference type="EMBL" id="BMMV01000015">
    <property type="protein sequence ID" value="GGK07980.1"/>
    <property type="molecule type" value="Genomic_DNA"/>
</dbReference>
<comment type="caution">
    <text evidence="1">The sequence shown here is derived from an EMBL/GenBank/DDBJ whole genome shotgun (WGS) entry which is preliminary data.</text>
</comment>
<proteinExistence type="predicted"/>
<reference evidence="2" key="1">
    <citation type="journal article" date="2019" name="Int. J. Syst. Evol. Microbiol.">
        <title>The Global Catalogue of Microorganisms (GCM) 10K type strain sequencing project: providing services to taxonomists for standard genome sequencing and annotation.</title>
        <authorList>
            <consortium name="The Broad Institute Genomics Platform"/>
            <consortium name="The Broad Institute Genome Sequencing Center for Infectious Disease"/>
            <person name="Wu L."/>
            <person name="Ma J."/>
        </authorList>
    </citation>
    <scope>NUCLEOTIDE SEQUENCE [LARGE SCALE GENOMIC DNA]</scope>
    <source>
        <strain evidence="2">CGMCC 4.7275</strain>
    </source>
</reference>